<organism evidence="2 3">
    <name type="scientific">Tychonema bourrellyi FEM_GT703</name>
    <dbReference type="NCBI Taxonomy" id="2040638"/>
    <lineage>
        <taxon>Bacteria</taxon>
        <taxon>Bacillati</taxon>
        <taxon>Cyanobacteriota</taxon>
        <taxon>Cyanophyceae</taxon>
        <taxon>Oscillatoriophycideae</taxon>
        <taxon>Oscillatoriales</taxon>
        <taxon>Microcoleaceae</taxon>
        <taxon>Tychonema</taxon>
    </lineage>
</organism>
<dbReference type="AlphaFoldDB" id="A0A2G4F3K3"/>
<reference evidence="2" key="1">
    <citation type="submission" date="2017-10" db="EMBL/GenBank/DDBJ databases">
        <title>Draft genome sequence of the planktic cyanobacteria Tychonema bourrellyi isolated from alpine lentic freshwater.</title>
        <authorList>
            <person name="Tett A."/>
            <person name="Armanini F."/>
            <person name="Asnicar F."/>
            <person name="Boscaini A."/>
            <person name="Pasolli E."/>
            <person name="Zolfo M."/>
            <person name="Donati C."/>
            <person name="Salmaso N."/>
            <person name="Segata N."/>
        </authorList>
    </citation>
    <scope>NUCLEOTIDE SEQUENCE</scope>
    <source>
        <strain evidence="2">FEM_GT703</strain>
    </source>
</reference>
<accession>A0A2G4F3K3</accession>
<proteinExistence type="predicted"/>
<keyword evidence="1" id="KW-0732">Signal</keyword>
<dbReference type="RefSeq" id="WP_096830166.1">
    <property type="nucleotide sequence ID" value="NZ_NXIB02000022.1"/>
</dbReference>
<dbReference type="OrthoDB" id="461676at2"/>
<name>A0A2G4F3K3_9CYAN</name>
<dbReference type="EMBL" id="NXIB02000022">
    <property type="protein sequence ID" value="PHX56364.1"/>
    <property type="molecule type" value="Genomic_DNA"/>
</dbReference>
<sequence>MLRFAIVALVTLELVLLTALGMNPANATVSNPEFYSWNFASVGSSELVCKKMVVAPQNLVLPSSPMQAVSISSAIVDEKFCAKSTKPLK</sequence>
<protein>
    <submittedName>
        <fullName evidence="2">Uncharacterized protein</fullName>
    </submittedName>
</protein>
<comment type="caution">
    <text evidence="2">The sequence shown here is derived from an EMBL/GenBank/DDBJ whole genome shotgun (WGS) entry which is preliminary data.</text>
</comment>
<feature type="signal peptide" evidence="1">
    <location>
        <begin position="1"/>
        <end position="27"/>
    </location>
</feature>
<feature type="chain" id="PRO_5013733995" evidence="1">
    <location>
        <begin position="28"/>
        <end position="89"/>
    </location>
</feature>
<evidence type="ECO:0000256" key="1">
    <source>
        <dbReference type="SAM" id="SignalP"/>
    </source>
</evidence>
<evidence type="ECO:0000313" key="2">
    <source>
        <dbReference type="EMBL" id="PHX56364.1"/>
    </source>
</evidence>
<dbReference type="Proteomes" id="UP000226442">
    <property type="component" value="Unassembled WGS sequence"/>
</dbReference>
<evidence type="ECO:0000313" key="3">
    <source>
        <dbReference type="Proteomes" id="UP000226442"/>
    </source>
</evidence>
<gene>
    <name evidence="2" type="ORF">CP500_005845</name>
</gene>
<keyword evidence="3" id="KW-1185">Reference proteome</keyword>